<gene>
    <name evidence="3" type="ORF">EUBVEN_00213</name>
</gene>
<feature type="coiled-coil region" evidence="1">
    <location>
        <begin position="32"/>
        <end position="86"/>
    </location>
</feature>
<dbReference type="Proteomes" id="UP000006000">
    <property type="component" value="Unassembled WGS sequence"/>
</dbReference>
<dbReference type="EMBL" id="AAVL02000023">
    <property type="protein sequence ID" value="EDM52457.1"/>
    <property type="molecule type" value="Genomic_DNA"/>
</dbReference>
<protein>
    <submittedName>
        <fullName evidence="3">Uncharacterized protein</fullName>
    </submittedName>
</protein>
<reference evidence="3 4" key="1">
    <citation type="submission" date="2007-03" db="EMBL/GenBank/DDBJ databases">
        <authorList>
            <person name="Fulton L."/>
            <person name="Clifton S."/>
            <person name="Fulton B."/>
            <person name="Xu J."/>
            <person name="Minx P."/>
            <person name="Pepin K.H."/>
            <person name="Johnson M."/>
            <person name="Thiruvilangam P."/>
            <person name="Bhonagiri V."/>
            <person name="Nash W.E."/>
            <person name="Mardis E.R."/>
            <person name="Wilson R.K."/>
        </authorList>
    </citation>
    <scope>NUCLEOTIDE SEQUENCE [LARGE SCALE GENOMIC DNA]</scope>
    <source>
        <strain evidence="3 4">ATCC 27560</strain>
    </source>
</reference>
<keyword evidence="2" id="KW-0472">Membrane</keyword>
<sequence>MEENKSKNKTNVFITVLIIIAIVALVFVKHSMDNLTNVISNYQANNNNNNNEQNYYDDDTNWEDRIDELEQTIKKQSQSIDTLKIKFKNCNAKNKTVEIHFAVTPKEYTADTKAEVAFGKYSQKLKQKKGKFIGSVTVPYEQVFTLFHFTFETNGVTKSSTINADEYSDYEDFFNWDTILQENVTCEDNYESNEDISDGKATLEIENLDLTVNESEVSGYTPQICFSKDGKVVYSQDMKYNAEDNQYYGSAKTTVDCNNNDTYKCFVRYIGKSGLEYRYYCNTYECEGEDNYVDSTISDAACIYGTDGKELQFNYVDDDNEE</sequence>
<keyword evidence="2" id="KW-0812">Transmembrane</keyword>
<evidence type="ECO:0000313" key="4">
    <source>
        <dbReference type="Proteomes" id="UP000006000"/>
    </source>
</evidence>
<evidence type="ECO:0000256" key="2">
    <source>
        <dbReference type="SAM" id="Phobius"/>
    </source>
</evidence>
<proteinExistence type="predicted"/>
<evidence type="ECO:0000256" key="1">
    <source>
        <dbReference type="SAM" id="Coils"/>
    </source>
</evidence>
<keyword evidence="1" id="KW-0175">Coiled coil</keyword>
<comment type="caution">
    <text evidence="3">The sequence shown here is derived from an EMBL/GenBank/DDBJ whole genome shotgun (WGS) entry which is preliminary data.</text>
</comment>
<keyword evidence="2" id="KW-1133">Transmembrane helix</keyword>
<dbReference type="AlphaFoldDB" id="A5Z3G7"/>
<feature type="transmembrane region" description="Helical" evidence="2">
    <location>
        <begin position="12"/>
        <end position="32"/>
    </location>
</feature>
<accession>A5Z3G7</accession>
<dbReference type="HOGENOM" id="CLU_862620_0_0_9"/>
<name>A5Z3G7_9FIRM</name>
<organism evidence="3 4">
    <name type="scientific">Eubacterium ventriosum ATCC 27560</name>
    <dbReference type="NCBI Taxonomy" id="411463"/>
    <lineage>
        <taxon>Bacteria</taxon>
        <taxon>Bacillati</taxon>
        <taxon>Bacillota</taxon>
        <taxon>Clostridia</taxon>
        <taxon>Eubacteriales</taxon>
        <taxon>Eubacteriaceae</taxon>
        <taxon>Eubacterium</taxon>
    </lineage>
</organism>
<dbReference type="RefSeq" id="WP_005360068.1">
    <property type="nucleotide sequence ID" value="NZ_DS264270.1"/>
</dbReference>
<dbReference type="STRING" id="411463.EUBVEN_00213"/>
<evidence type="ECO:0000313" key="3">
    <source>
        <dbReference type="EMBL" id="EDM52457.1"/>
    </source>
</evidence>
<reference evidence="3 4" key="2">
    <citation type="submission" date="2007-04" db="EMBL/GenBank/DDBJ databases">
        <title>Draft genome sequence of Eubacterium ventriosum (ATCC 27560).</title>
        <authorList>
            <person name="Sudarsanam P."/>
            <person name="Ley R."/>
            <person name="Guruge J."/>
            <person name="Turnbaugh P.J."/>
            <person name="Mahowald M."/>
            <person name="Liep D."/>
            <person name="Gordon J."/>
        </authorList>
    </citation>
    <scope>NUCLEOTIDE SEQUENCE [LARGE SCALE GENOMIC DNA]</scope>
    <source>
        <strain evidence="3 4">ATCC 27560</strain>
    </source>
</reference>